<dbReference type="Proteomes" id="UP001519460">
    <property type="component" value="Unassembled WGS sequence"/>
</dbReference>
<sequence length="59" mass="6477">VRRPKVWMSMDGDLVKSEAQEGVLPKNGTRTGKQDDHSCPLDSTLITNTTSFSVPPPNH</sequence>
<evidence type="ECO:0008006" key="4">
    <source>
        <dbReference type="Google" id="ProtNLM"/>
    </source>
</evidence>
<keyword evidence="3" id="KW-1185">Reference proteome</keyword>
<comment type="caution">
    <text evidence="2">The sequence shown here is derived from an EMBL/GenBank/DDBJ whole genome shotgun (WGS) entry which is preliminary data.</text>
</comment>
<name>A0ABD0LKH2_9CAEN</name>
<evidence type="ECO:0000256" key="1">
    <source>
        <dbReference type="SAM" id="MobiDB-lite"/>
    </source>
</evidence>
<evidence type="ECO:0000313" key="2">
    <source>
        <dbReference type="EMBL" id="KAK7499761.1"/>
    </source>
</evidence>
<dbReference type="EMBL" id="JACVVK020000042">
    <property type="protein sequence ID" value="KAK7499761.1"/>
    <property type="molecule type" value="Genomic_DNA"/>
</dbReference>
<feature type="non-terminal residue" evidence="2">
    <location>
        <position position="1"/>
    </location>
</feature>
<dbReference type="AlphaFoldDB" id="A0ABD0LKH2"/>
<organism evidence="2 3">
    <name type="scientific">Batillaria attramentaria</name>
    <dbReference type="NCBI Taxonomy" id="370345"/>
    <lineage>
        <taxon>Eukaryota</taxon>
        <taxon>Metazoa</taxon>
        <taxon>Spiralia</taxon>
        <taxon>Lophotrochozoa</taxon>
        <taxon>Mollusca</taxon>
        <taxon>Gastropoda</taxon>
        <taxon>Caenogastropoda</taxon>
        <taxon>Sorbeoconcha</taxon>
        <taxon>Cerithioidea</taxon>
        <taxon>Batillariidae</taxon>
        <taxon>Batillaria</taxon>
    </lineage>
</organism>
<reference evidence="2 3" key="1">
    <citation type="journal article" date="2023" name="Sci. Data">
        <title>Genome assembly of the Korean intertidal mud-creeper Batillaria attramentaria.</title>
        <authorList>
            <person name="Patra A.K."/>
            <person name="Ho P.T."/>
            <person name="Jun S."/>
            <person name="Lee S.J."/>
            <person name="Kim Y."/>
            <person name="Won Y.J."/>
        </authorList>
    </citation>
    <scope>NUCLEOTIDE SEQUENCE [LARGE SCALE GENOMIC DNA]</scope>
    <source>
        <strain evidence="2">Wonlab-2016</strain>
    </source>
</reference>
<protein>
    <recommendedName>
        <fullName evidence="4">Prolactin receptor</fullName>
    </recommendedName>
</protein>
<accession>A0ABD0LKH2</accession>
<gene>
    <name evidence="2" type="ORF">BaRGS_00009102</name>
</gene>
<feature type="compositionally biased region" description="Polar residues" evidence="1">
    <location>
        <begin position="44"/>
        <end position="53"/>
    </location>
</feature>
<feature type="region of interest" description="Disordered" evidence="1">
    <location>
        <begin position="1"/>
        <end position="59"/>
    </location>
</feature>
<proteinExistence type="predicted"/>
<evidence type="ECO:0000313" key="3">
    <source>
        <dbReference type="Proteomes" id="UP001519460"/>
    </source>
</evidence>